<keyword evidence="3" id="KW-1185">Reference proteome</keyword>
<evidence type="ECO:0000313" key="2">
    <source>
        <dbReference type="EMBL" id="KAG5684079.1"/>
    </source>
</evidence>
<feature type="region of interest" description="Disordered" evidence="1">
    <location>
        <begin position="70"/>
        <end position="114"/>
    </location>
</feature>
<name>A0A9J6CQC7_POLVA</name>
<comment type="caution">
    <text evidence="2">The sequence shown here is derived from an EMBL/GenBank/DDBJ whole genome shotgun (WGS) entry which is preliminary data.</text>
</comment>
<reference evidence="2" key="1">
    <citation type="submission" date="2021-03" db="EMBL/GenBank/DDBJ databases">
        <title>Chromosome level genome of the anhydrobiotic midge Polypedilum vanderplanki.</title>
        <authorList>
            <person name="Yoshida Y."/>
            <person name="Kikawada T."/>
            <person name="Gusev O."/>
        </authorList>
    </citation>
    <scope>NUCLEOTIDE SEQUENCE</scope>
    <source>
        <strain evidence="2">NIAS01</strain>
        <tissue evidence="2">Whole body or cell culture</tissue>
    </source>
</reference>
<organism evidence="2 3">
    <name type="scientific">Polypedilum vanderplanki</name>
    <name type="common">Sleeping chironomid midge</name>
    <dbReference type="NCBI Taxonomy" id="319348"/>
    <lineage>
        <taxon>Eukaryota</taxon>
        <taxon>Metazoa</taxon>
        <taxon>Ecdysozoa</taxon>
        <taxon>Arthropoda</taxon>
        <taxon>Hexapoda</taxon>
        <taxon>Insecta</taxon>
        <taxon>Pterygota</taxon>
        <taxon>Neoptera</taxon>
        <taxon>Endopterygota</taxon>
        <taxon>Diptera</taxon>
        <taxon>Nematocera</taxon>
        <taxon>Chironomoidea</taxon>
        <taxon>Chironomidae</taxon>
        <taxon>Chironominae</taxon>
        <taxon>Polypedilum</taxon>
        <taxon>Polypedilum</taxon>
    </lineage>
</organism>
<gene>
    <name evidence="2" type="ORF">PVAND_013328</name>
</gene>
<accession>A0A9J6CQC7</accession>
<feature type="compositionally biased region" description="Basic residues" evidence="1">
    <location>
        <begin position="73"/>
        <end position="105"/>
    </location>
</feature>
<dbReference type="EMBL" id="JADBJN010000001">
    <property type="protein sequence ID" value="KAG5684079.1"/>
    <property type="molecule type" value="Genomic_DNA"/>
</dbReference>
<protein>
    <submittedName>
        <fullName evidence="2">Uncharacterized protein</fullName>
    </submittedName>
</protein>
<evidence type="ECO:0000256" key="1">
    <source>
        <dbReference type="SAM" id="MobiDB-lite"/>
    </source>
</evidence>
<proteinExistence type="predicted"/>
<sequence>MGWCKSKSKSKEECVIRTGSCGMTNGCKMQSSRINCTPCSSQNRGNWDSVCATSHCPKSNYDFVTSPSACHCGRPKSRSRSRSKSKSRAKSKSKSRSNSKSKKSKTKCDHQHSKTGCKIGCTNKKPCVSCCRGISCPNDGDKKKTKKSKSVGCMGKSKSKTKCKK</sequence>
<dbReference type="AlphaFoldDB" id="A0A9J6CQC7"/>
<feature type="region of interest" description="Disordered" evidence="1">
    <location>
        <begin position="133"/>
        <end position="165"/>
    </location>
</feature>
<dbReference type="Proteomes" id="UP001107558">
    <property type="component" value="Chromosome 1"/>
</dbReference>
<evidence type="ECO:0000313" key="3">
    <source>
        <dbReference type="Proteomes" id="UP001107558"/>
    </source>
</evidence>